<proteinExistence type="predicted"/>
<gene>
    <name evidence="4" type="ORF">COZ92_01355</name>
</gene>
<evidence type="ECO:0000259" key="3">
    <source>
        <dbReference type="PROSITE" id="PS50106"/>
    </source>
</evidence>
<dbReference type="SUPFAM" id="SSF50156">
    <property type="entry name" value="PDZ domain-like"/>
    <property type="match status" value="1"/>
</dbReference>
<dbReference type="Proteomes" id="UP000229238">
    <property type="component" value="Unassembled WGS sequence"/>
</dbReference>
<evidence type="ECO:0000256" key="1">
    <source>
        <dbReference type="ARBA" id="ARBA00022670"/>
    </source>
</evidence>
<comment type="caution">
    <text evidence="4">The sequence shown here is derived from an EMBL/GenBank/DDBJ whole genome shotgun (WGS) entry which is preliminary data.</text>
</comment>
<dbReference type="InterPro" id="IPR036034">
    <property type="entry name" value="PDZ_sf"/>
</dbReference>
<dbReference type="PANTHER" id="PTHR43343">
    <property type="entry name" value="PEPTIDASE S12"/>
    <property type="match status" value="1"/>
</dbReference>
<name>A0A2M7IK98_9BACT</name>
<dbReference type="EMBL" id="PFHH01000027">
    <property type="protein sequence ID" value="PIW90212.1"/>
    <property type="molecule type" value="Genomic_DNA"/>
</dbReference>
<feature type="non-terminal residue" evidence="4">
    <location>
        <position position="1"/>
    </location>
</feature>
<feature type="domain" description="PDZ" evidence="3">
    <location>
        <begin position="21"/>
        <end position="100"/>
    </location>
</feature>
<accession>A0A2M7IK98</accession>
<dbReference type="InterPro" id="IPR001478">
    <property type="entry name" value="PDZ"/>
</dbReference>
<keyword evidence="2" id="KW-0378">Hydrolase</keyword>
<dbReference type="InterPro" id="IPR051201">
    <property type="entry name" value="Chloro_Bact_Ser_Proteases"/>
</dbReference>
<dbReference type="GO" id="GO:0008233">
    <property type="term" value="F:peptidase activity"/>
    <property type="evidence" value="ECO:0007669"/>
    <property type="project" value="UniProtKB-KW"/>
</dbReference>
<dbReference type="PROSITE" id="PS50106">
    <property type="entry name" value="PDZ"/>
    <property type="match status" value="1"/>
</dbReference>
<sequence length="114" mass="12582">QVKTLGKIVYPFLGVRYVVVNETIQKENNLPVDYGAWVVKGSQGEAAVFPGSEAEKVGLKEGDIILEFDGKKITSDNSLAKIITQYNPGNKVVLKVLRDGKEKIFQVTLSERSE</sequence>
<dbReference type="SMART" id="SM00228">
    <property type="entry name" value="PDZ"/>
    <property type="match status" value="1"/>
</dbReference>
<protein>
    <recommendedName>
        <fullName evidence="3">PDZ domain-containing protein</fullName>
    </recommendedName>
</protein>
<evidence type="ECO:0000313" key="5">
    <source>
        <dbReference type="Proteomes" id="UP000229238"/>
    </source>
</evidence>
<keyword evidence="1" id="KW-0645">Protease</keyword>
<dbReference type="Pfam" id="PF13180">
    <property type="entry name" value="PDZ_2"/>
    <property type="match status" value="1"/>
</dbReference>
<dbReference type="AlphaFoldDB" id="A0A2M7IK98"/>
<dbReference type="Gene3D" id="2.30.42.10">
    <property type="match status" value="1"/>
</dbReference>
<reference evidence="5" key="1">
    <citation type="submission" date="2017-09" db="EMBL/GenBank/DDBJ databases">
        <title>Depth-based differentiation of microbial function through sediment-hosted aquifers and enrichment of novel symbionts in the deep terrestrial subsurface.</title>
        <authorList>
            <person name="Probst A.J."/>
            <person name="Ladd B."/>
            <person name="Jarett J.K."/>
            <person name="Geller-Mcgrath D.E."/>
            <person name="Sieber C.M.K."/>
            <person name="Emerson J.B."/>
            <person name="Anantharaman K."/>
            <person name="Thomas B.C."/>
            <person name="Malmstrom R."/>
            <person name="Stieglmeier M."/>
            <person name="Klingl A."/>
            <person name="Woyke T."/>
            <person name="Ryan C.M."/>
            <person name="Banfield J.F."/>
        </authorList>
    </citation>
    <scope>NUCLEOTIDE SEQUENCE [LARGE SCALE GENOMIC DNA]</scope>
</reference>
<dbReference type="GO" id="GO:0006508">
    <property type="term" value="P:proteolysis"/>
    <property type="evidence" value="ECO:0007669"/>
    <property type="project" value="UniProtKB-KW"/>
</dbReference>
<dbReference type="PANTHER" id="PTHR43343:SF3">
    <property type="entry name" value="PROTEASE DO-LIKE 8, CHLOROPLASTIC"/>
    <property type="match status" value="1"/>
</dbReference>
<evidence type="ECO:0000256" key="2">
    <source>
        <dbReference type="ARBA" id="ARBA00022801"/>
    </source>
</evidence>
<evidence type="ECO:0000313" key="4">
    <source>
        <dbReference type="EMBL" id="PIW90212.1"/>
    </source>
</evidence>
<organism evidence="4 5">
    <name type="scientific">Candidatus Nealsonbacteria bacterium CG_4_8_14_3_um_filter_40_11</name>
    <dbReference type="NCBI Taxonomy" id="1974690"/>
    <lineage>
        <taxon>Bacteria</taxon>
        <taxon>Candidatus Nealsoniibacteriota</taxon>
    </lineage>
</organism>